<evidence type="ECO:0000313" key="3">
    <source>
        <dbReference type="Proteomes" id="UP000555756"/>
    </source>
</evidence>
<evidence type="ECO:0000313" key="2">
    <source>
        <dbReference type="EMBL" id="MBB2189193.1"/>
    </source>
</evidence>
<gene>
    <name evidence="2" type="ORF">HLH34_04340</name>
</gene>
<dbReference type="EMBL" id="JABEQF010000003">
    <property type="protein sequence ID" value="MBB2189193.1"/>
    <property type="molecule type" value="Genomic_DNA"/>
</dbReference>
<feature type="region of interest" description="Disordered" evidence="1">
    <location>
        <begin position="1"/>
        <end position="25"/>
    </location>
</feature>
<comment type="caution">
    <text evidence="2">The sequence shown here is derived from an EMBL/GenBank/DDBJ whole genome shotgun (WGS) entry which is preliminary data.</text>
</comment>
<proteinExistence type="predicted"/>
<protein>
    <submittedName>
        <fullName evidence="2">Uncharacterized protein</fullName>
    </submittedName>
</protein>
<organism evidence="2 3">
    <name type="scientific">Gluconacetobacter azotocaptans</name>
    <dbReference type="NCBI Taxonomy" id="142834"/>
    <lineage>
        <taxon>Bacteria</taxon>
        <taxon>Pseudomonadati</taxon>
        <taxon>Pseudomonadota</taxon>
        <taxon>Alphaproteobacteria</taxon>
        <taxon>Acetobacterales</taxon>
        <taxon>Acetobacteraceae</taxon>
        <taxon>Gluconacetobacter</taxon>
    </lineage>
</organism>
<accession>A0A7W4PCZ3</accession>
<sequence>MPSGQKTDWSRIDPQLPNLLRSGRTDPEIAAQFGMPRSSIADRINLLELGSLRQRRLGGRTPAVKKSEQRPTPRVPPGREMPDAARASAPRITNADRLRDQVRVTSSGATYVRGGRMLALVSRNGGGKNG</sequence>
<reference evidence="2 3" key="1">
    <citation type="submission" date="2020-04" db="EMBL/GenBank/DDBJ databases">
        <title>Description of novel Gluconacetobacter.</title>
        <authorList>
            <person name="Sombolestani A."/>
        </authorList>
    </citation>
    <scope>NUCLEOTIDE SEQUENCE [LARGE SCALE GENOMIC DNA]</scope>
    <source>
        <strain evidence="2 3">LMG 21311</strain>
    </source>
</reference>
<name>A0A7W4PCZ3_9PROT</name>
<evidence type="ECO:0000256" key="1">
    <source>
        <dbReference type="SAM" id="MobiDB-lite"/>
    </source>
</evidence>
<dbReference type="AlphaFoldDB" id="A0A7W4PCZ3"/>
<keyword evidence="3" id="KW-1185">Reference proteome</keyword>
<dbReference type="Proteomes" id="UP000555756">
    <property type="component" value="Unassembled WGS sequence"/>
</dbReference>
<feature type="region of interest" description="Disordered" evidence="1">
    <location>
        <begin position="55"/>
        <end position="90"/>
    </location>
</feature>